<dbReference type="SUPFAM" id="SSF53448">
    <property type="entry name" value="Nucleotide-diphospho-sugar transferases"/>
    <property type="match status" value="1"/>
</dbReference>
<evidence type="ECO:0000313" key="2">
    <source>
        <dbReference type="EMBL" id="KZE18044.1"/>
    </source>
</evidence>
<keyword evidence="3" id="KW-1185">Reference proteome</keyword>
<dbReference type="RefSeq" id="WP_066688481.1">
    <property type="nucleotide sequence ID" value="NZ_LQQO01000003.1"/>
</dbReference>
<dbReference type="PANTHER" id="PTHR22916">
    <property type="entry name" value="GLYCOSYLTRANSFERASE"/>
    <property type="match status" value="1"/>
</dbReference>
<dbReference type="Gene3D" id="3.90.550.10">
    <property type="entry name" value="Spore Coat Polysaccharide Biosynthesis Protein SpsA, Chain A"/>
    <property type="match status" value="1"/>
</dbReference>
<evidence type="ECO:0000313" key="3">
    <source>
        <dbReference type="Proteomes" id="UP000076609"/>
    </source>
</evidence>
<sequence length="312" mass="34544">MTNLQPMFSVVIPAYNRADKIGPTLASLQAQTFADFECLVVDDGSKDGEALEQVIVALGDDRFRYIRTPNRGASAARNTGFDEARAPYVALLDSDDQFLPNKLEHAAGILAQQPGDCMLFTQIAMDRGTGTFWLKPPRGPAAEERIDEYLFCARGWVPTSTMILPTHVAREVRFDESLPSSQDTDFAIRCASSGLKFVYVPEALSIGDDVFDPKRVSKQPKYVPLLQWIDRMRGVHVSERAYWAFRGWHAARGAARAQRIYGARLYFQSLVHGAYPPKLALVVGAQVLLPTTAYQRVANGIAYVFGRRAPGA</sequence>
<accession>A0ABR5YFM3</accession>
<organism evidence="2 3">
    <name type="scientific">Sphingomonas hankookensis</name>
    <dbReference type="NCBI Taxonomy" id="563996"/>
    <lineage>
        <taxon>Bacteria</taxon>
        <taxon>Pseudomonadati</taxon>
        <taxon>Pseudomonadota</taxon>
        <taxon>Alphaproteobacteria</taxon>
        <taxon>Sphingomonadales</taxon>
        <taxon>Sphingomonadaceae</taxon>
        <taxon>Sphingomonas</taxon>
    </lineage>
</organism>
<name>A0ABR5YFM3_9SPHN</name>
<dbReference type="InterPro" id="IPR001173">
    <property type="entry name" value="Glyco_trans_2-like"/>
</dbReference>
<dbReference type="PANTHER" id="PTHR22916:SF3">
    <property type="entry name" value="UDP-GLCNAC:BETAGAL BETA-1,3-N-ACETYLGLUCOSAMINYLTRANSFERASE-LIKE PROTEIN 1"/>
    <property type="match status" value="1"/>
</dbReference>
<dbReference type="Proteomes" id="UP000076609">
    <property type="component" value="Unassembled WGS sequence"/>
</dbReference>
<protein>
    <recommendedName>
        <fullName evidence="1">Glycosyltransferase 2-like domain-containing protein</fullName>
    </recommendedName>
</protein>
<dbReference type="InterPro" id="IPR029044">
    <property type="entry name" value="Nucleotide-diphossugar_trans"/>
</dbReference>
<evidence type="ECO:0000259" key="1">
    <source>
        <dbReference type="Pfam" id="PF00535"/>
    </source>
</evidence>
<comment type="caution">
    <text evidence="2">The sequence shown here is derived from an EMBL/GenBank/DDBJ whole genome shotgun (WGS) entry which is preliminary data.</text>
</comment>
<gene>
    <name evidence="2" type="ORF">AVT10_09660</name>
</gene>
<reference evidence="3" key="1">
    <citation type="submission" date="2016-01" db="EMBL/GenBank/DDBJ databases">
        <title>Draft genome of Chromobacterium sp. F49.</title>
        <authorList>
            <person name="Hong K.W."/>
        </authorList>
    </citation>
    <scope>NUCLEOTIDE SEQUENCE [LARGE SCALE GENOMIC DNA]</scope>
    <source>
        <strain evidence="3">CN3</strain>
    </source>
</reference>
<dbReference type="Pfam" id="PF00535">
    <property type="entry name" value="Glycos_transf_2"/>
    <property type="match status" value="1"/>
</dbReference>
<proteinExistence type="predicted"/>
<dbReference type="EMBL" id="LQQO01000003">
    <property type="protein sequence ID" value="KZE18044.1"/>
    <property type="molecule type" value="Genomic_DNA"/>
</dbReference>
<feature type="domain" description="Glycosyltransferase 2-like" evidence="1">
    <location>
        <begin position="9"/>
        <end position="136"/>
    </location>
</feature>
<dbReference type="CDD" id="cd00761">
    <property type="entry name" value="Glyco_tranf_GTA_type"/>
    <property type="match status" value="1"/>
</dbReference>